<dbReference type="EMBL" id="NBSK02000007">
    <property type="protein sequence ID" value="KAJ0195429.1"/>
    <property type="molecule type" value="Genomic_DNA"/>
</dbReference>
<keyword evidence="1" id="KW-0812">Transmembrane</keyword>
<proteinExistence type="predicted"/>
<evidence type="ECO:0000313" key="2">
    <source>
        <dbReference type="EMBL" id="KAJ0195429.1"/>
    </source>
</evidence>
<feature type="transmembrane region" description="Helical" evidence="1">
    <location>
        <begin position="12"/>
        <end position="34"/>
    </location>
</feature>
<keyword evidence="1" id="KW-1133">Transmembrane helix</keyword>
<accession>A0A9R1X208</accession>
<protein>
    <submittedName>
        <fullName evidence="2">Uncharacterized protein</fullName>
    </submittedName>
</protein>
<sequence length="144" mass="16897">MILNIFHSDQNSNALDVILFALGLLFCFLTVLPLDTIAWIFALYDFFQILLAPSPSFQFHLAGNLLRLRHLQRRTSVADSLLPLLQHCSRHHCTIVFISLLINFNEGWQLQDIEITKLYEQYKEIVQEYITLMKTESLFMYYVP</sequence>
<dbReference type="AlphaFoldDB" id="A0A9R1X208"/>
<reference evidence="2 3" key="1">
    <citation type="journal article" date="2017" name="Nat. Commun.">
        <title>Genome assembly with in vitro proximity ligation data and whole-genome triplication in lettuce.</title>
        <authorList>
            <person name="Reyes-Chin-Wo S."/>
            <person name="Wang Z."/>
            <person name="Yang X."/>
            <person name="Kozik A."/>
            <person name="Arikit S."/>
            <person name="Song C."/>
            <person name="Xia L."/>
            <person name="Froenicke L."/>
            <person name="Lavelle D.O."/>
            <person name="Truco M.J."/>
            <person name="Xia R."/>
            <person name="Zhu S."/>
            <person name="Xu C."/>
            <person name="Xu H."/>
            <person name="Xu X."/>
            <person name="Cox K."/>
            <person name="Korf I."/>
            <person name="Meyers B.C."/>
            <person name="Michelmore R.W."/>
        </authorList>
    </citation>
    <scope>NUCLEOTIDE SEQUENCE [LARGE SCALE GENOMIC DNA]</scope>
    <source>
        <strain evidence="3">cv. Salinas</strain>
        <tissue evidence="2">Seedlings</tissue>
    </source>
</reference>
<organism evidence="2 3">
    <name type="scientific">Lactuca sativa</name>
    <name type="common">Garden lettuce</name>
    <dbReference type="NCBI Taxonomy" id="4236"/>
    <lineage>
        <taxon>Eukaryota</taxon>
        <taxon>Viridiplantae</taxon>
        <taxon>Streptophyta</taxon>
        <taxon>Embryophyta</taxon>
        <taxon>Tracheophyta</taxon>
        <taxon>Spermatophyta</taxon>
        <taxon>Magnoliopsida</taxon>
        <taxon>eudicotyledons</taxon>
        <taxon>Gunneridae</taxon>
        <taxon>Pentapetalae</taxon>
        <taxon>asterids</taxon>
        <taxon>campanulids</taxon>
        <taxon>Asterales</taxon>
        <taxon>Asteraceae</taxon>
        <taxon>Cichorioideae</taxon>
        <taxon>Cichorieae</taxon>
        <taxon>Lactucinae</taxon>
        <taxon>Lactuca</taxon>
    </lineage>
</organism>
<name>A0A9R1X208_LACSA</name>
<comment type="caution">
    <text evidence="2">The sequence shown here is derived from an EMBL/GenBank/DDBJ whole genome shotgun (WGS) entry which is preliminary data.</text>
</comment>
<keyword evidence="3" id="KW-1185">Reference proteome</keyword>
<gene>
    <name evidence="2" type="ORF">LSAT_V11C700385370</name>
</gene>
<keyword evidence="1" id="KW-0472">Membrane</keyword>
<dbReference type="Proteomes" id="UP000235145">
    <property type="component" value="Unassembled WGS sequence"/>
</dbReference>
<evidence type="ECO:0000313" key="3">
    <source>
        <dbReference type="Proteomes" id="UP000235145"/>
    </source>
</evidence>
<evidence type="ECO:0000256" key="1">
    <source>
        <dbReference type="SAM" id="Phobius"/>
    </source>
</evidence>